<protein>
    <submittedName>
        <fullName evidence="1">Uncharacterized protein</fullName>
    </submittedName>
</protein>
<reference evidence="2" key="1">
    <citation type="submission" date="2017-08" db="EMBL/GenBank/DDBJ databases">
        <title>A dynamic microbial community with high functional redundancy inhabits the cold, oxic subseafloor aquifer.</title>
        <authorList>
            <person name="Tully B.J."/>
            <person name="Wheat C.G."/>
            <person name="Glazer B.T."/>
            <person name="Huber J.A."/>
        </authorList>
    </citation>
    <scope>NUCLEOTIDE SEQUENCE [LARGE SCALE GENOMIC DNA]</scope>
</reference>
<accession>A0A2A4TAM7</accession>
<organism evidence="1 2">
    <name type="scientific">SAR324 cluster bacterium</name>
    <dbReference type="NCBI Taxonomy" id="2024889"/>
    <lineage>
        <taxon>Bacteria</taxon>
        <taxon>Deltaproteobacteria</taxon>
        <taxon>SAR324 cluster</taxon>
    </lineage>
</organism>
<dbReference type="EMBL" id="NVSR01000008">
    <property type="protein sequence ID" value="PCI30027.1"/>
    <property type="molecule type" value="Genomic_DNA"/>
</dbReference>
<comment type="caution">
    <text evidence="1">The sequence shown here is derived from an EMBL/GenBank/DDBJ whole genome shotgun (WGS) entry which is preliminary data.</text>
</comment>
<gene>
    <name evidence="1" type="ORF">COB67_02850</name>
</gene>
<evidence type="ECO:0000313" key="2">
    <source>
        <dbReference type="Proteomes" id="UP000218113"/>
    </source>
</evidence>
<sequence>MDPETFVLSTFRNLLVPDKEYITPLPPELQKWYCYMQTTGHIILCVLKDDYVEERDLRNHLIPIPVKSALRHYKVKRGHIVVDLDYSPERGLIVYDGDIEF</sequence>
<name>A0A2A4TAM7_9DELT</name>
<evidence type="ECO:0000313" key="1">
    <source>
        <dbReference type="EMBL" id="PCI30027.1"/>
    </source>
</evidence>
<dbReference type="AlphaFoldDB" id="A0A2A4TAM7"/>
<dbReference type="Proteomes" id="UP000218113">
    <property type="component" value="Unassembled WGS sequence"/>
</dbReference>
<proteinExistence type="predicted"/>